<dbReference type="AlphaFoldDB" id="A0A2T4D3Y4"/>
<name>A0A2T4D3Y4_9GAMM</name>
<dbReference type="Proteomes" id="UP000242087">
    <property type="component" value="Unassembled WGS sequence"/>
</dbReference>
<keyword evidence="1" id="KW-1133">Transmembrane helix</keyword>
<dbReference type="Pfam" id="PF03703">
    <property type="entry name" value="bPH_2"/>
    <property type="match status" value="1"/>
</dbReference>
<dbReference type="InterPro" id="IPR005182">
    <property type="entry name" value="YdbS-like_PH"/>
</dbReference>
<keyword evidence="1" id="KW-0472">Membrane</keyword>
<evidence type="ECO:0000313" key="3">
    <source>
        <dbReference type="EMBL" id="PTB88517.1"/>
    </source>
</evidence>
<reference evidence="3 4" key="1">
    <citation type="submission" date="2018-03" db="EMBL/GenBank/DDBJ databases">
        <title>Cross-interface Injection: A General Nanoliter Liquid Handling Method Applied to Single Cells Genome Amplification Automated Nanoliter Liquid Handling Applied to Single Cell Multiple Displacement Amplification.</title>
        <authorList>
            <person name="Yun J."/>
            <person name="Xu P."/>
            <person name="Xu J."/>
            <person name="Dai X."/>
            <person name="Wang Y."/>
            <person name="Zheng X."/>
            <person name="Cao C."/>
            <person name="Yi Q."/>
            <person name="Zhu Y."/>
            <person name="Wang L."/>
            <person name="Dong Z."/>
            <person name="Huang Y."/>
            <person name="Huang L."/>
            <person name="Du W."/>
        </authorList>
    </citation>
    <scope>NUCLEOTIDE SEQUENCE [LARGE SCALE GENOMIC DNA]</scope>
    <source>
        <strain evidence="3 4">A12-4</strain>
    </source>
</reference>
<proteinExistence type="predicted"/>
<protein>
    <recommendedName>
        <fullName evidence="2">YdbS-like PH domain-containing protein</fullName>
    </recommendedName>
</protein>
<evidence type="ECO:0000313" key="4">
    <source>
        <dbReference type="Proteomes" id="UP000242087"/>
    </source>
</evidence>
<keyword evidence="1" id="KW-0812">Transmembrane</keyword>
<accession>A0A2T4D3Y4</accession>
<dbReference type="PANTHER" id="PTHR34473">
    <property type="entry name" value="UPF0699 TRANSMEMBRANE PROTEIN YDBS"/>
    <property type="match status" value="1"/>
</dbReference>
<evidence type="ECO:0000259" key="2">
    <source>
        <dbReference type="Pfam" id="PF03703"/>
    </source>
</evidence>
<gene>
    <name evidence="3" type="ORF">C9927_03910</name>
</gene>
<feature type="transmembrane region" description="Helical" evidence="1">
    <location>
        <begin position="79"/>
        <end position="97"/>
    </location>
</feature>
<evidence type="ECO:0000256" key="1">
    <source>
        <dbReference type="SAM" id="Phobius"/>
    </source>
</evidence>
<comment type="caution">
    <text evidence="3">The sequence shown here is derived from an EMBL/GenBank/DDBJ whole genome shotgun (WGS) entry which is preliminary data.</text>
</comment>
<feature type="transmembrane region" description="Helical" evidence="1">
    <location>
        <begin position="47"/>
        <end position="67"/>
    </location>
</feature>
<sequence>MGYSYRSVIKLQYALYYIWTFNSDSTEEEITMTIAWRHVEPAYQRQLQLLSLIDMVLISAIFLPIYYFNRTASWFDSLWIVGVIWTLVTLFFTFFWAPRRYRFTGYAETSEALHLRRGALWRNSRAVPLNRIQHAEVRQGLTDRFFGLGRVAVFTAGSGGADLSIPGLALAEAERIKAELMQTIAHEPEPLADADEAQHD</sequence>
<dbReference type="PANTHER" id="PTHR34473:SF3">
    <property type="entry name" value="TRANSMEMBRANE PROTEIN-RELATED"/>
    <property type="match status" value="1"/>
</dbReference>
<organism evidence="3 4">
    <name type="scientific">Pseudidiomarina aestuarii</name>
    <dbReference type="NCBI Taxonomy" id="624146"/>
    <lineage>
        <taxon>Bacteria</taxon>
        <taxon>Pseudomonadati</taxon>
        <taxon>Pseudomonadota</taxon>
        <taxon>Gammaproteobacteria</taxon>
        <taxon>Alteromonadales</taxon>
        <taxon>Idiomarinaceae</taxon>
        <taxon>Pseudidiomarina</taxon>
    </lineage>
</organism>
<dbReference type="EMBL" id="PYVF01000054">
    <property type="protein sequence ID" value="PTB88517.1"/>
    <property type="molecule type" value="Genomic_DNA"/>
</dbReference>
<feature type="domain" description="YdbS-like PH" evidence="2">
    <location>
        <begin position="101"/>
        <end position="179"/>
    </location>
</feature>